<reference evidence="2 3" key="1">
    <citation type="journal article" date="2016" name="Mol. Biol. Evol.">
        <title>Comparative Genomics of Early-Diverging Mushroom-Forming Fungi Provides Insights into the Origins of Lignocellulose Decay Capabilities.</title>
        <authorList>
            <person name="Nagy L.G."/>
            <person name="Riley R."/>
            <person name="Tritt A."/>
            <person name="Adam C."/>
            <person name="Daum C."/>
            <person name="Floudas D."/>
            <person name="Sun H."/>
            <person name="Yadav J.S."/>
            <person name="Pangilinan J."/>
            <person name="Larsson K.H."/>
            <person name="Matsuura K."/>
            <person name="Barry K."/>
            <person name="Labutti K."/>
            <person name="Kuo R."/>
            <person name="Ohm R.A."/>
            <person name="Bhattacharya S.S."/>
            <person name="Shirouzu T."/>
            <person name="Yoshinaga Y."/>
            <person name="Martin F.M."/>
            <person name="Grigoriev I.V."/>
            <person name="Hibbett D.S."/>
        </authorList>
    </citation>
    <scope>NUCLEOTIDE SEQUENCE [LARGE SCALE GENOMIC DNA]</scope>
    <source>
        <strain evidence="2 3">L-15889</strain>
    </source>
</reference>
<keyword evidence="1" id="KW-0812">Transmembrane</keyword>
<organism evidence="2 3">
    <name type="scientific">Daedalea quercina L-15889</name>
    <dbReference type="NCBI Taxonomy" id="1314783"/>
    <lineage>
        <taxon>Eukaryota</taxon>
        <taxon>Fungi</taxon>
        <taxon>Dikarya</taxon>
        <taxon>Basidiomycota</taxon>
        <taxon>Agaricomycotina</taxon>
        <taxon>Agaricomycetes</taxon>
        <taxon>Polyporales</taxon>
        <taxon>Fomitopsis</taxon>
    </lineage>
</organism>
<keyword evidence="1" id="KW-0472">Membrane</keyword>
<accession>A0A165PUK2</accession>
<sequence length="349" mass="38767">MPNPWAPSESAATLFAERSWLQGALLSNIFYGMQFVLFGICLDILSRQLNNTNLKRHMMLIVFLVVVFILSTLFMFSSAVFTERAFIDDRDFPGGPNGYETEMFEIPVDELGNAVFMIGQWVMDLLLVWRCMVIYGTCSKAVQRLVTTLIWLLWLASLALGIVYLIQSRKSSLFSAANFTLASACMSLAINIVVTVLIAGRLLLFRRRIKNVLGSKHVTQYANIAAVLIESASMYTCFLLVFVVTLSVNNPVVNVFTQCVGQVQTVSSFLIIYRIASGSGWTARTGTDILTQADTDAIDLKNLSPMRFRGTDFSTAHESTTIGSNRDLNKSGMLVSKEVLHDQMSNSNV</sequence>
<evidence type="ECO:0000313" key="3">
    <source>
        <dbReference type="Proteomes" id="UP000076727"/>
    </source>
</evidence>
<protein>
    <submittedName>
        <fullName evidence="2">Uncharacterized protein</fullName>
    </submittedName>
</protein>
<feature type="transmembrane region" description="Helical" evidence="1">
    <location>
        <begin position="179"/>
        <end position="204"/>
    </location>
</feature>
<proteinExistence type="predicted"/>
<keyword evidence="3" id="KW-1185">Reference proteome</keyword>
<feature type="transmembrane region" description="Helical" evidence="1">
    <location>
        <begin position="20"/>
        <end position="45"/>
    </location>
</feature>
<dbReference type="Proteomes" id="UP000076727">
    <property type="component" value="Unassembled WGS sequence"/>
</dbReference>
<dbReference type="AlphaFoldDB" id="A0A165PUK2"/>
<dbReference type="OrthoDB" id="2641762at2759"/>
<feature type="transmembrane region" description="Helical" evidence="1">
    <location>
        <begin position="114"/>
        <end position="133"/>
    </location>
</feature>
<name>A0A165PUK2_9APHY</name>
<evidence type="ECO:0000313" key="2">
    <source>
        <dbReference type="EMBL" id="KZT68638.1"/>
    </source>
</evidence>
<feature type="transmembrane region" description="Helical" evidence="1">
    <location>
        <begin position="145"/>
        <end position="167"/>
    </location>
</feature>
<feature type="transmembrane region" description="Helical" evidence="1">
    <location>
        <begin position="57"/>
        <end position="81"/>
    </location>
</feature>
<evidence type="ECO:0000256" key="1">
    <source>
        <dbReference type="SAM" id="Phobius"/>
    </source>
</evidence>
<dbReference type="STRING" id="1314783.A0A165PUK2"/>
<keyword evidence="1" id="KW-1133">Transmembrane helix</keyword>
<feature type="transmembrane region" description="Helical" evidence="1">
    <location>
        <begin position="224"/>
        <end position="248"/>
    </location>
</feature>
<gene>
    <name evidence="2" type="ORF">DAEQUDRAFT_711677</name>
</gene>
<dbReference type="EMBL" id="KV429065">
    <property type="protein sequence ID" value="KZT68638.1"/>
    <property type="molecule type" value="Genomic_DNA"/>
</dbReference>